<dbReference type="Proteomes" id="UP001153365">
    <property type="component" value="Unassembled WGS sequence"/>
</dbReference>
<feature type="region of interest" description="Disordered" evidence="1">
    <location>
        <begin position="98"/>
        <end position="119"/>
    </location>
</feature>
<protein>
    <submittedName>
        <fullName evidence="2">Uncharacterized protein</fullName>
    </submittedName>
</protein>
<keyword evidence="3" id="KW-1185">Reference proteome</keyword>
<reference evidence="2" key="1">
    <citation type="submission" date="2022-06" db="EMBL/GenBank/DDBJ databases">
        <authorList>
            <consortium name="SYNGENTA / RWTH Aachen University"/>
        </authorList>
    </citation>
    <scope>NUCLEOTIDE SEQUENCE</scope>
</reference>
<sequence length="119" mass="13779">MVNGGWLVLRHLNIDRAKVELIKVKAEQEVKLRWIPGFQSGLESTEAIGDEQSDTLRMIPQTRTISQLYDDKDEEEDYNEMIQEEDEEQRGMEGPLPMALIPEHQSRRGPTKTEGWDAR</sequence>
<name>A0AAV0AE23_PHAPC</name>
<proteinExistence type="predicted"/>
<evidence type="ECO:0000313" key="2">
    <source>
        <dbReference type="EMBL" id="CAH7666316.1"/>
    </source>
</evidence>
<evidence type="ECO:0000256" key="1">
    <source>
        <dbReference type="SAM" id="MobiDB-lite"/>
    </source>
</evidence>
<evidence type="ECO:0000313" key="3">
    <source>
        <dbReference type="Proteomes" id="UP001153365"/>
    </source>
</evidence>
<organism evidence="2 3">
    <name type="scientific">Phakopsora pachyrhizi</name>
    <name type="common">Asian soybean rust disease fungus</name>
    <dbReference type="NCBI Taxonomy" id="170000"/>
    <lineage>
        <taxon>Eukaryota</taxon>
        <taxon>Fungi</taxon>
        <taxon>Dikarya</taxon>
        <taxon>Basidiomycota</taxon>
        <taxon>Pucciniomycotina</taxon>
        <taxon>Pucciniomycetes</taxon>
        <taxon>Pucciniales</taxon>
        <taxon>Phakopsoraceae</taxon>
        <taxon>Phakopsora</taxon>
    </lineage>
</organism>
<dbReference type="AlphaFoldDB" id="A0AAV0AE23"/>
<gene>
    <name evidence="2" type="ORF">PPACK8108_LOCUS666</name>
</gene>
<comment type="caution">
    <text evidence="2">The sequence shown here is derived from an EMBL/GenBank/DDBJ whole genome shotgun (WGS) entry which is preliminary data.</text>
</comment>
<dbReference type="EMBL" id="CALTRL010000097">
    <property type="protein sequence ID" value="CAH7666316.1"/>
    <property type="molecule type" value="Genomic_DNA"/>
</dbReference>
<accession>A0AAV0AE23</accession>